<dbReference type="Gene3D" id="3.30.420.10">
    <property type="entry name" value="Ribonuclease H-like superfamily/Ribonuclease H"/>
    <property type="match status" value="1"/>
</dbReference>
<keyword evidence="2" id="KW-1185">Reference proteome</keyword>
<evidence type="ECO:0000313" key="2">
    <source>
        <dbReference type="Proteomes" id="UP000189701"/>
    </source>
</evidence>
<dbReference type="RefSeq" id="XP_009804175.1">
    <property type="nucleotide sequence ID" value="XM_009805873.1"/>
</dbReference>
<protein>
    <submittedName>
        <fullName evidence="3">Uncharacterized protein LOC104249449</fullName>
    </submittedName>
</protein>
<reference evidence="3" key="2">
    <citation type="submission" date="2025-08" db="UniProtKB">
        <authorList>
            <consortium name="RefSeq"/>
        </authorList>
    </citation>
    <scope>IDENTIFICATION</scope>
    <source>
        <tissue evidence="3">Leaf</tissue>
    </source>
</reference>
<dbReference type="STRING" id="4096.A0A1U7YZP0"/>
<dbReference type="Proteomes" id="UP000189701">
    <property type="component" value="Unplaced"/>
</dbReference>
<reference evidence="2" key="1">
    <citation type="journal article" date="2013" name="Genome Biol.">
        <title>Reference genomes and transcriptomes of Nicotiana sylvestris and Nicotiana tomentosiformis.</title>
        <authorList>
            <person name="Sierro N."/>
            <person name="Battey J.N."/>
            <person name="Ouadi S."/>
            <person name="Bovet L."/>
            <person name="Goepfert S."/>
            <person name="Bakaher N."/>
            <person name="Peitsch M.C."/>
            <person name="Ivanov N.V."/>
        </authorList>
    </citation>
    <scope>NUCLEOTIDE SEQUENCE [LARGE SCALE GENOMIC DNA]</scope>
</reference>
<dbReference type="AlphaFoldDB" id="A0A1U7YZP0"/>
<organism evidence="2 3">
    <name type="scientific">Nicotiana sylvestris</name>
    <name type="common">Wood tobacco</name>
    <name type="synonym">South American tobacco</name>
    <dbReference type="NCBI Taxonomy" id="4096"/>
    <lineage>
        <taxon>Eukaryota</taxon>
        <taxon>Viridiplantae</taxon>
        <taxon>Streptophyta</taxon>
        <taxon>Embryophyta</taxon>
        <taxon>Tracheophyta</taxon>
        <taxon>Spermatophyta</taxon>
        <taxon>Magnoliopsida</taxon>
        <taxon>eudicotyledons</taxon>
        <taxon>Gunneridae</taxon>
        <taxon>Pentapetalae</taxon>
        <taxon>asterids</taxon>
        <taxon>lamiids</taxon>
        <taxon>Solanales</taxon>
        <taxon>Solanaceae</taxon>
        <taxon>Nicotianoideae</taxon>
        <taxon>Nicotianeae</taxon>
        <taxon>Nicotiana</taxon>
    </lineage>
</organism>
<dbReference type="GeneID" id="104249449"/>
<dbReference type="InterPro" id="IPR036397">
    <property type="entry name" value="RNaseH_sf"/>
</dbReference>
<name>A0A1U7YZP0_NICSY</name>
<dbReference type="SUPFAM" id="SSF53098">
    <property type="entry name" value="Ribonuclease H-like"/>
    <property type="match status" value="1"/>
</dbReference>
<proteinExistence type="predicted"/>
<dbReference type="PANTHER" id="PTHR48475:SF1">
    <property type="entry name" value="RNASE H TYPE-1 DOMAIN-CONTAINING PROTEIN"/>
    <property type="match status" value="1"/>
</dbReference>
<dbReference type="InterPro" id="IPR001584">
    <property type="entry name" value="Integrase_cat-core"/>
</dbReference>
<evidence type="ECO:0000259" key="1">
    <source>
        <dbReference type="PROSITE" id="PS50994"/>
    </source>
</evidence>
<dbReference type="PROSITE" id="PS50994">
    <property type="entry name" value="INTEGRASE"/>
    <property type="match status" value="1"/>
</dbReference>
<dbReference type="KEGG" id="nsy:104249449"/>
<gene>
    <name evidence="3" type="primary">LOC104249449</name>
</gene>
<dbReference type="InterPro" id="IPR012337">
    <property type="entry name" value="RNaseH-like_sf"/>
</dbReference>
<sequence length="205" mass="23912">MLANLLAKYGVKHKVETAYHPQTREQVKVSNRDIKQILEKTVSASRKYWATKLDNALWAYRTTYKTPIKVSPYKLVYGKACHLLVELEHEAYWAIKKLNFDVELAGAKWLRLFPGKLKLRCLVPFEVVRVTRHDAIEMRFIDGKGTFLVNGQRVKHYYGGDFDRQKSKELLSQRLGEILHRAATLNQALDYEHRNQSHWKSAKVS</sequence>
<dbReference type="PANTHER" id="PTHR48475">
    <property type="entry name" value="RIBONUCLEASE H"/>
    <property type="match status" value="1"/>
</dbReference>
<accession>A0A1U7YZP0</accession>
<evidence type="ECO:0000313" key="3">
    <source>
        <dbReference type="RefSeq" id="XP_009804175.1"/>
    </source>
</evidence>
<dbReference type="GO" id="GO:0003676">
    <property type="term" value="F:nucleic acid binding"/>
    <property type="evidence" value="ECO:0007669"/>
    <property type="project" value="InterPro"/>
</dbReference>
<dbReference type="GO" id="GO:0015074">
    <property type="term" value="P:DNA integration"/>
    <property type="evidence" value="ECO:0007669"/>
    <property type="project" value="InterPro"/>
</dbReference>
<feature type="domain" description="Integrase catalytic" evidence="1">
    <location>
        <begin position="1"/>
        <end position="80"/>
    </location>
</feature>
<dbReference type="eggNOG" id="KOG0017">
    <property type="taxonomic scope" value="Eukaryota"/>
</dbReference>